<protein>
    <submittedName>
        <fullName evidence="1">Uncharacterized protein</fullName>
    </submittedName>
</protein>
<organism evidence="1 2">
    <name type="scientific">Medicago truncatula</name>
    <name type="common">Barrel medic</name>
    <name type="synonym">Medicago tribuloides</name>
    <dbReference type="NCBI Taxonomy" id="3880"/>
    <lineage>
        <taxon>Eukaryota</taxon>
        <taxon>Viridiplantae</taxon>
        <taxon>Streptophyta</taxon>
        <taxon>Embryophyta</taxon>
        <taxon>Tracheophyta</taxon>
        <taxon>Spermatophyta</taxon>
        <taxon>Magnoliopsida</taxon>
        <taxon>eudicotyledons</taxon>
        <taxon>Gunneridae</taxon>
        <taxon>Pentapetalae</taxon>
        <taxon>rosids</taxon>
        <taxon>fabids</taxon>
        <taxon>Fabales</taxon>
        <taxon>Fabaceae</taxon>
        <taxon>Papilionoideae</taxon>
        <taxon>50 kb inversion clade</taxon>
        <taxon>NPAAA clade</taxon>
        <taxon>Hologalegina</taxon>
        <taxon>IRL clade</taxon>
        <taxon>Trifolieae</taxon>
        <taxon>Medicago</taxon>
    </lineage>
</organism>
<evidence type="ECO:0000313" key="1">
    <source>
        <dbReference type="EMBL" id="RHN44165.1"/>
    </source>
</evidence>
<dbReference type="Proteomes" id="UP000265566">
    <property type="component" value="Chromosome 7"/>
</dbReference>
<sequence>MLPDNLISFSSCTCWSHGDPYVQGLYYLGRLRSIPPPVELYLLITRSSLRIQFISLKGN</sequence>
<proteinExistence type="predicted"/>
<dbReference type="Gramene" id="rna38252">
    <property type="protein sequence ID" value="RHN44165.1"/>
    <property type="gene ID" value="gene38252"/>
</dbReference>
<accession>A0A396GZ96</accession>
<dbReference type="EMBL" id="PSQE01000007">
    <property type="protein sequence ID" value="RHN44165.1"/>
    <property type="molecule type" value="Genomic_DNA"/>
</dbReference>
<comment type="caution">
    <text evidence="1">The sequence shown here is derived from an EMBL/GenBank/DDBJ whole genome shotgun (WGS) entry which is preliminary data.</text>
</comment>
<evidence type="ECO:0000313" key="2">
    <source>
        <dbReference type="Proteomes" id="UP000265566"/>
    </source>
</evidence>
<reference evidence="2" key="1">
    <citation type="journal article" date="2018" name="Nat. Plants">
        <title>Whole-genome landscape of Medicago truncatula symbiotic genes.</title>
        <authorList>
            <person name="Pecrix Y."/>
            <person name="Staton S.E."/>
            <person name="Sallet E."/>
            <person name="Lelandais-Briere C."/>
            <person name="Moreau S."/>
            <person name="Carrere S."/>
            <person name="Blein T."/>
            <person name="Jardinaud M.F."/>
            <person name="Latrasse D."/>
            <person name="Zouine M."/>
            <person name="Zahm M."/>
            <person name="Kreplak J."/>
            <person name="Mayjonade B."/>
            <person name="Satge C."/>
            <person name="Perez M."/>
            <person name="Cauet S."/>
            <person name="Marande W."/>
            <person name="Chantry-Darmon C."/>
            <person name="Lopez-Roques C."/>
            <person name="Bouchez O."/>
            <person name="Berard A."/>
            <person name="Debelle F."/>
            <person name="Munos S."/>
            <person name="Bendahmane A."/>
            <person name="Berges H."/>
            <person name="Niebel A."/>
            <person name="Buitink J."/>
            <person name="Frugier F."/>
            <person name="Benhamed M."/>
            <person name="Crespi M."/>
            <person name="Gouzy J."/>
            <person name="Gamas P."/>
        </authorList>
    </citation>
    <scope>NUCLEOTIDE SEQUENCE [LARGE SCALE GENOMIC DNA]</scope>
    <source>
        <strain evidence="2">cv. Jemalong A17</strain>
    </source>
</reference>
<name>A0A396GZ96_MEDTR</name>
<gene>
    <name evidence="1" type="ORF">MtrunA17_Chr7g0216441</name>
</gene>
<dbReference type="AlphaFoldDB" id="A0A396GZ96"/>